<dbReference type="eggNOG" id="ENOG5033BEE">
    <property type="taxonomic scope" value="Bacteria"/>
</dbReference>
<dbReference type="OrthoDB" id="2066092at2"/>
<accession>C6LD21</accession>
<reference evidence="1" key="1">
    <citation type="submission" date="2009-07" db="EMBL/GenBank/DDBJ databases">
        <authorList>
            <person name="Weinstock G."/>
            <person name="Sodergren E."/>
            <person name="Clifton S."/>
            <person name="Fulton L."/>
            <person name="Fulton B."/>
            <person name="Courtney L."/>
            <person name="Fronick C."/>
            <person name="Harrison M."/>
            <person name="Strong C."/>
            <person name="Farmer C."/>
            <person name="Delahaunty K."/>
            <person name="Markovic C."/>
            <person name="Hall O."/>
            <person name="Minx P."/>
            <person name="Tomlinson C."/>
            <person name="Mitreva M."/>
            <person name="Nelson J."/>
            <person name="Hou S."/>
            <person name="Wollam A."/>
            <person name="Pepin K.H."/>
            <person name="Johnson M."/>
            <person name="Bhonagiri V."/>
            <person name="Nash W.E."/>
            <person name="Warren W."/>
            <person name="Chinwalla A."/>
            <person name="Mardis E.R."/>
            <person name="Wilson R.K."/>
        </authorList>
    </citation>
    <scope>NUCLEOTIDE SEQUENCE [LARGE SCALE GENOMIC DNA]</scope>
    <source>
        <strain evidence="1">DSM 14469</strain>
    </source>
</reference>
<dbReference type="EMBL" id="ACCL02000006">
    <property type="protein sequence ID" value="EET61504.1"/>
    <property type="molecule type" value="Genomic_DNA"/>
</dbReference>
<dbReference type="RefSeq" id="WP_006861473.1">
    <property type="nucleotide sequence ID" value="NZ_ACCL02000006.1"/>
</dbReference>
<gene>
    <name evidence="1" type="ORF">BRYFOR_06679</name>
</gene>
<keyword evidence="2" id="KW-1185">Reference proteome</keyword>
<dbReference type="Proteomes" id="UP000005561">
    <property type="component" value="Unassembled WGS sequence"/>
</dbReference>
<evidence type="ECO:0000313" key="2">
    <source>
        <dbReference type="Proteomes" id="UP000005561"/>
    </source>
</evidence>
<organism evidence="1 2">
    <name type="scientific">Marvinbryantia formatexigens DSM 14469</name>
    <dbReference type="NCBI Taxonomy" id="478749"/>
    <lineage>
        <taxon>Bacteria</taxon>
        <taxon>Bacillati</taxon>
        <taxon>Bacillota</taxon>
        <taxon>Clostridia</taxon>
        <taxon>Lachnospirales</taxon>
        <taxon>Lachnospiraceae</taxon>
        <taxon>Marvinbryantia</taxon>
    </lineage>
</organism>
<protein>
    <submittedName>
        <fullName evidence="1">Uncharacterized protein</fullName>
    </submittedName>
</protein>
<dbReference type="AlphaFoldDB" id="C6LD21"/>
<proteinExistence type="predicted"/>
<sequence>MQEIERNSYIEAIKMAAGSVQYKNLSVKTTMIKAAEQLYWYYEKLKDMRYLETAMLHMQAYLEMGFAYDEGAEVFERILEGLGTTREIQFPDKFYASKKIKLNKSRVRSMLRRWPASSRQGMKIGEVVEDIITKVRTKETGIFGYECAATGDFYELVVGEEETFFHDIRSGIFYTFED</sequence>
<evidence type="ECO:0000313" key="1">
    <source>
        <dbReference type="EMBL" id="EET61504.1"/>
    </source>
</evidence>
<comment type="caution">
    <text evidence="1">The sequence shown here is derived from an EMBL/GenBank/DDBJ whole genome shotgun (WGS) entry which is preliminary data.</text>
</comment>
<name>C6LD21_9FIRM</name>
<dbReference type="STRING" id="168384.SAMN05660368_01614"/>